<evidence type="ECO:0000313" key="3">
    <source>
        <dbReference type="Proteomes" id="UP000009007"/>
    </source>
</evidence>
<proteinExistence type="predicted"/>
<sequence length="121" mass="13332">MIPMAEEQKNLEEKIGKVPEIFKELKETDPDLYGKVMGLDQMIWADGALSRQTKKIIAIAIAAALRDGHAVRAQMAGAGRLGVSKEEIEEGLRVAFLLAGMPAYVHGKTALEEYLGNRPRR</sequence>
<gene>
    <name evidence="2" type="ordered locus">BN140_3006</name>
</gene>
<dbReference type="InterPro" id="IPR029032">
    <property type="entry name" value="AhpD-like"/>
</dbReference>
<reference evidence="3" key="1">
    <citation type="journal article" date="2012" name="J. Bacteriol.">
        <title>Complete genome sequence of the hydrogenotrophic, methanogenic archaeon Methanoculleus bourgensis strain MS2T, isolated from a sewage sludge digester.</title>
        <authorList>
            <person name="Maus I."/>
            <person name="Wibberg D."/>
            <person name="Stantscheff R."/>
            <person name="Eikmeyer F.G."/>
            <person name="Seffner A."/>
            <person name="Boelter J."/>
            <person name="Szczepanowski R."/>
            <person name="Blom J."/>
            <person name="Jaenicke S."/>
            <person name="Konig H."/>
            <person name="Puhler A."/>
            <person name="Schluter A."/>
        </authorList>
    </citation>
    <scope>NUCLEOTIDE SEQUENCE [LARGE SCALE GENOMIC DNA]</scope>
    <source>
        <strain evidence="3">ATCC 43281 / DSM 3045 / OCM 15 / MS2</strain>
    </source>
</reference>
<dbReference type="PANTHER" id="PTHR33930:SF2">
    <property type="entry name" value="BLR3452 PROTEIN"/>
    <property type="match status" value="1"/>
</dbReference>
<dbReference type="EMBL" id="HE964772">
    <property type="protein sequence ID" value="CDM26113.1"/>
    <property type="molecule type" value="Genomic_DNA"/>
</dbReference>
<dbReference type="STRING" id="1201294.BN140_3006"/>
<organism evidence="2 3">
    <name type="scientific">Methanoculleus bourgensis (strain ATCC 43281 / DSM 3045 / OCM 15 / MS2)</name>
    <name type="common">Methanogenium bourgense</name>
    <dbReference type="NCBI Taxonomy" id="1201294"/>
    <lineage>
        <taxon>Archaea</taxon>
        <taxon>Methanobacteriati</taxon>
        <taxon>Methanobacteriota</taxon>
        <taxon>Stenosarchaea group</taxon>
        <taxon>Methanomicrobia</taxon>
        <taxon>Methanomicrobiales</taxon>
        <taxon>Methanomicrobiaceae</taxon>
        <taxon>Methanoculleus</taxon>
    </lineage>
</organism>
<dbReference type="AlphaFoldDB" id="W6PPJ6"/>
<dbReference type="Pfam" id="PF02627">
    <property type="entry name" value="CMD"/>
    <property type="match status" value="1"/>
</dbReference>
<dbReference type="InterPro" id="IPR003779">
    <property type="entry name" value="CMD-like"/>
</dbReference>
<name>W6PPJ6_METBM</name>
<dbReference type="SUPFAM" id="SSF69118">
    <property type="entry name" value="AhpD-like"/>
    <property type="match status" value="1"/>
</dbReference>
<evidence type="ECO:0000313" key="2">
    <source>
        <dbReference type="EMBL" id="CDM26113.1"/>
    </source>
</evidence>
<dbReference type="HOGENOM" id="CLU_137228_5_0_2"/>
<feature type="domain" description="Carboxymuconolactone decarboxylase-like" evidence="1">
    <location>
        <begin position="30"/>
        <end position="113"/>
    </location>
</feature>
<dbReference type="Gene3D" id="1.20.1290.10">
    <property type="entry name" value="AhpD-like"/>
    <property type="match status" value="1"/>
</dbReference>
<keyword evidence="3" id="KW-1185">Reference proteome</keyword>
<dbReference type="KEGG" id="mbg:BN140_3006"/>
<dbReference type="PATRIC" id="fig|1201294.9.peg.98"/>
<accession>W6PPJ6</accession>
<dbReference type="Proteomes" id="UP000009007">
    <property type="component" value="Chromosome I"/>
</dbReference>
<evidence type="ECO:0000259" key="1">
    <source>
        <dbReference type="Pfam" id="PF02627"/>
    </source>
</evidence>
<dbReference type="PANTHER" id="PTHR33930">
    <property type="entry name" value="ALKYL HYDROPEROXIDE REDUCTASE AHPD"/>
    <property type="match status" value="1"/>
</dbReference>
<protein>
    <submittedName>
        <fullName evidence="2">Carboxymuconolactone decarboxylase</fullName>
    </submittedName>
</protein>
<dbReference type="GO" id="GO:0051920">
    <property type="term" value="F:peroxiredoxin activity"/>
    <property type="evidence" value="ECO:0007669"/>
    <property type="project" value="InterPro"/>
</dbReference>